<comment type="similarity">
    <text evidence="1">Belongs to the Cu-Zn superoxide dismutase family.</text>
</comment>
<gene>
    <name evidence="3" type="ORF">C8E87_1153</name>
</gene>
<proteinExistence type="inferred from homology"/>
<keyword evidence="4" id="KW-1185">Reference proteome</keyword>
<dbReference type="Gene3D" id="2.60.40.200">
    <property type="entry name" value="Superoxide dismutase, copper/zinc binding domain"/>
    <property type="match status" value="1"/>
</dbReference>
<sequence length="215" mass="22161">MLLRALALTLPLIMIAGCTNAVEVGPVTPVSMTASASSWTVLEGAPSPSPAGSWNPDTVASGTFLPFRPGSTAITYDPAVVPPGATASVAISQNQEAMEVRLVAAGLIPRRAYGAHLHTMPCTAVPDAAGPHYQHRADPSKPSVDPAYANPKNEVWLDFTVDGYGEASSAALVKWTFPAGKPARSLILHAQTTKTAAGVAGTAGPRVACLTLPER</sequence>
<evidence type="ECO:0000256" key="1">
    <source>
        <dbReference type="ARBA" id="ARBA00010457"/>
    </source>
</evidence>
<dbReference type="InterPro" id="IPR036423">
    <property type="entry name" value="SOD-like_Cu/Zn_dom_sf"/>
</dbReference>
<dbReference type="RefSeq" id="WP_239080741.1">
    <property type="nucleotide sequence ID" value="NZ_BOMD01000124.1"/>
</dbReference>
<feature type="chain" id="PRO_5020598787" evidence="2">
    <location>
        <begin position="22"/>
        <end position="215"/>
    </location>
</feature>
<organism evidence="3 4">
    <name type="scientific">Paractinoplanes brasiliensis</name>
    <dbReference type="NCBI Taxonomy" id="52695"/>
    <lineage>
        <taxon>Bacteria</taxon>
        <taxon>Bacillati</taxon>
        <taxon>Actinomycetota</taxon>
        <taxon>Actinomycetes</taxon>
        <taxon>Micromonosporales</taxon>
        <taxon>Micromonosporaceae</taxon>
        <taxon>Paractinoplanes</taxon>
    </lineage>
</organism>
<evidence type="ECO:0000313" key="3">
    <source>
        <dbReference type="EMBL" id="TDO37522.1"/>
    </source>
</evidence>
<protein>
    <submittedName>
        <fullName evidence="3">Cu-Zn family superoxide dismutase</fullName>
    </submittedName>
</protein>
<name>A0A4R6JP26_9ACTN</name>
<accession>A0A4R6JP26</accession>
<dbReference type="EMBL" id="SNWR01000001">
    <property type="protein sequence ID" value="TDO37522.1"/>
    <property type="molecule type" value="Genomic_DNA"/>
</dbReference>
<feature type="signal peptide" evidence="2">
    <location>
        <begin position="1"/>
        <end position="21"/>
    </location>
</feature>
<dbReference type="Proteomes" id="UP000294901">
    <property type="component" value="Unassembled WGS sequence"/>
</dbReference>
<reference evidence="3 4" key="1">
    <citation type="submission" date="2019-03" db="EMBL/GenBank/DDBJ databases">
        <title>Sequencing the genomes of 1000 actinobacteria strains.</title>
        <authorList>
            <person name="Klenk H.-P."/>
        </authorList>
    </citation>
    <scope>NUCLEOTIDE SEQUENCE [LARGE SCALE GENOMIC DNA]</scope>
    <source>
        <strain evidence="3 4">DSM 43805</strain>
    </source>
</reference>
<dbReference type="PROSITE" id="PS51257">
    <property type="entry name" value="PROKAR_LIPOPROTEIN"/>
    <property type="match status" value="1"/>
</dbReference>
<dbReference type="GO" id="GO:0006801">
    <property type="term" value="P:superoxide metabolic process"/>
    <property type="evidence" value="ECO:0007669"/>
    <property type="project" value="InterPro"/>
</dbReference>
<comment type="caution">
    <text evidence="3">The sequence shown here is derived from an EMBL/GenBank/DDBJ whole genome shotgun (WGS) entry which is preliminary data.</text>
</comment>
<keyword evidence="2" id="KW-0732">Signal</keyword>
<evidence type="ECO:0000256" key="2">
    <source>
        <dbReference type="SAM" id="SignalP"/>
    </source>
</evidence>
<dbReference type="AlphaFoldDB" id="A0A4R6JP26"/>
<evidence type="ECO:0000313" key="4">
    <source>
        <dbReference type="Proteomes" id="UP000294901"/>
    </source>
</evidence>
<dbReference type="GO" id="GO:0046872">
    <property type="term" value="F:metal ion binding"/>
    <property type="evidence" value="ECO:0007669"/>
    <property type="project" value="InterPro"/>
</dbReference>
<dbReference type="SUPFAM" id="SSF49329">
    <property type="entry name" value="Cu,Zn superoxide dismutase-like"/>
    <property type="match status" value="1"/>
</dbReference>